<evidence type="ECO:0000256" key="1">
    <source>
        <dbReference type="SAM" id="MobiDB-lite"/>
    </source>
</evidence>
<protein>
    <submittedName>
        <fullName evidence="2">Uncharacterized protein</fullName>
    </submittedName>
</protein>
<reference evidence="3" key="1">
    <citation type="journal article" date="2013" name="Ind. Biotechnol.">
        <title>Comparative genomics analysis of Trichoderma reesei strains.</title>
        <authorList>
            <person name="Koike H."/>
            <person name="Aerts A."/>
            <person name="LaButti K."/>
            <person name="Grigoriev I.V."/>
            <person name="Baker S.E."/>
        </authorList>
    </citation>
    <scope>NUCLEOTIDE SEQUENCE [LARGE SCALE GENOMIC DNA]</scope>
    <source>
        <strain evidence="3">ATCC 56765 / BCRC 32924 / NRRL 11460 / Rut C-30</strain>
    </source>
</reference>
<name>A0A024SFQ2_HYPJR</name>
<dbReference type="EMBL" id="KI911141">
    <property type="protein sequence ID" value="ETS04415.1"/>
    <property type="molecule type" value="Genomic_DNA"/>
</dbReference>
<evidence type="ECO:0000313" key="2">
    <source>
        <dbReference type="EMBL" id="ETS04415.1"/>
    </source>
</evidence>
<evidence type="ECO:0000313" key="3">
    <source>
        <dbReference type="Proteomes" id="UP000024376"/>
    </source>
</evidence>
<feature type="region of interest" description="Disordered" evidence="1">
    <location>
        <begin position="43"/>
        <end position="63"/>
    </location>
</feature>
<dbReference type="HOGENOM" id="CLU_2028383_0_0_1"/>
<sequence>MFLYILRGLSRDQSQIVFGWSNNPTTSAIVRHISANGRPAPASIGPGFGGLQHRNKQQQRARGIRLADGTNKAEREPDSKTATQSAATAALISAWVQETPAFSPSLADHCLSRRGDNASVTS</sequence>
<organism evidence="2 3">
    <name type="scientific">Hypocrea jecorina (strain ATCC 56765 / BCRC 32924 / NRRL 11460 / Rut C-30)</name>
    <name type="common">Trichoderma reesei</name>
    <dbReference type="NCBI Taxonomy" id="1344414"/>
    <lineage>
        <taxon>Eukaryota</taxon>
        <taxon>Fungi</taxon>
        <taxon>Dikarya</taxon>
        <taxon>Ascomycota</taxon>
        <taxon>Pezizomycotina</taxon>
        <taxon>Sordariomycetes</taxon>
        <taxon>Hypocreomycetidae</taxon>
        <taxon>Hypocreales</taxon>
        <taxon>Hypocreaceae</taxon>
        <taxon>Trichoderma</taxon>
    </lineage>
</organism>
<gene>
    <name evidence="2" type="ORF">M419DRAFT_122331</name>
</gene>
<dbReference type="KEGG" id="trr:M419DRAFT_122331"/>
<dbReference type="Proteomes" id="UP000024376">
    <property type="component" value="Unassembled WGS sequence"/>
</dbReference>
<proteinExistence type="predicted"/>
<feature type="compositionally biased region" description="Basic residues" evidence="1">
    <location>
        <begin position="53"/>
        <end position="63"/>
    </location>
</feature>
<dbReference type="AlphaFoldDB" id="A0A024SFQ2"/>
<accession>A0A024SFQ2</accession>